<reference evidence="1 2" key="1">
    <citation type="submission" date="2015-06" db="EMBL/GenBank/DDBJ databases">
        <title>Draft genome sequence of an Alphaproteobacteria species associated to the Mediterranean sponge Oscarella lobularis.</title>
        <authorList>
            <person name="Jourda C."/>
            <person name="Santini S."/>
            <person name="Claverie J.-M."/>
        </authorList>
    </citation>
    <scope>NUCLEOTIDE SEQUENCE [LARGE SCALE GENOMIC DNA]</scope>
    <source>
        <strain evidence="1">IGS</strain>
    </source>
</reference>
<comment type="caution">
    <text evidence="1">The sequence shown here is derived from an EMBL/GenBank/DDBJ whole genome shotgun (WGS) entry which is preliminary data.</text>
</comment>
<name>A0A0J9E6R8_9RHOB</name>
<dbReference type="PATRIC" id="fig|1675527.3.peg.3603"/>
<dbReference type="STRING" id="1675527.AIOL_003445"/>
<protein>
    <submittedName>
        <fullName evidence="1">Uncharacterized protein</fullName>
    </submittedName>
</protein>
<gene>
    <name evidence="1" type="ORF">AIOL_003445</name>
</gene>
<sequence>MILAFVFAAAAAPGQAGDVTYRFEWQGAGGYVMQGRMSFDVALLGKRYVLEDDLSCFEISGTKDGVPVGRWALGMLLPETTWRLTFAPTPSEFVVFGEDFPMPQAWNMDGFGRNCGDPGFGFNIGGAAQDLCVDGALIVASQVPPPRPMPVERANGIKFASDACRAEALLSGLY</sequence>
<organism evidence="1 2">
    <name type="scientific">Candidatus Rhodobacter oscarellae</name>
    <dbReference type="NCBI Taxonomy" id="1675527"/>
    <lineage>
        <taxon>Bacteria</taxon>
        <taxon>Pseudomonadati</taxon>
        <taxon>Pseudomonadota</taxon>
        <taxon>Alphaproteobacteria</taxon>
        <taxon>Rhodobacterales</taxon>
        <taxon>Rhodobacter group</taxon>
        <taxon>Rhodobacter</taxon>
    </lineage>
</organism>
<keyword evidence="2" id="KW-1185">Reference proteome</keyword>
<evidence type="ECO:0000313" key="2">
    <source>
        <dbReference type="Proteomes" id="UP000037178"/>
    </source>
</evidence>
<dbReference type="EMBL" id="LFTY01000002">
    <property type="protein sequence ID" value="KMW58470.1"/>
    <property type="molecule type" value="Genomic_DNA"/>
</dbReference>
<proteinExistence type="predicted"/>
<dbReference type="AlphaFoldDB" id="A0A0J9E6R8"/>
<dbReference type="Proteomes" id="UP000037178">
    <property type="component" value="Unassembled WGS sequence"/>
</dbReference>
<evidence type="ECO:0000313" key="1">
    <source>
        <dbReference type="EMBL" id="KMW58470.1"/>
    </source>
</evidence>
<accession>A0A0J9E6R8</accession>